<dbReference type="GeneID" id="79382902"/>
<dbReference type="Proteomes" id="UP000502345">
    <property type="component" value="Chromosome"/>
</dbReference>
<dbReference type="EMBL" id="CP050124">
    <property type="protein sequence ID" value="QIP38825.1"/>
    <property type="molecule type" value="Genomic_DNA"/>
</dbReference>
<dbReference type="AlphaFoldDB" id="A0A1F2PTN2"/>
<dbReference type="RefSeq" id="WP_019749478.1">
    <property type="nucleotide sequence ID" value="NZ_AP018733.1"/>
</dbReference>
<proteinExistence type="predicted"/>
<reference evidence="1 2" key="1">
    <citation type="submission" date="2020-03" db="EMBL/GenBank/DDBJ databases">
        <title>Screen low temperature-resistant strains for efficient degradation of petroleum hydrocarbons under the low temperature.</title>
        <authorList>
            <person name="Wang Y."/>
            <person name="Chen J."/>
        </authorList>
    </citation>
    <scope>NUCLEOTIDE SEQUENCE [LARGE SCALE GENOMIC DNA]</scope>
    <source>
        <strain evidence="1 2">KB1</strain>
    </source>
</reference>
<evidence type="ECO:0000313" key="2">
    <source>
        <dbReference type="Proteomes" id="UP000502345"/>
    </source>
</evidence>
<organism evidence="1 2">
    <name type="scientific">Rhodococcus erythropolis</name>
    <name type="common">Arthrobacter picolinophilus</name>
    <dbReference type="NCBI Taxonomy" id="1833"/>
    <lineage>
        <taxon>Bacteria</taxon>
        <taxon>Bacillati</taxon>
        <taxon>Actinomycetota</taxon>
        <taxon>Actinomycetes</taxon>
        <taxon>Mycobacteriales</taxon>
        <taxon>Nocardiaceae</taxon>
        <taxon>Rhodococcus</taxon>
        <taxon>Rhodococcus erythropolis group</taxon>
    </lineage>
</organism>
<accession>A0A1F2PTN2</accession>
<evidence type="ECO:0000313" key="1">
    <source>
        <dbReference type="EMBL" id="QIP38825.1"/>
    </source>
</evidence>
<sequence>MGSFEDFSGVVKTFIPVLKDLFTALGGGSLTPGTGSAADK</sequence>
<gene>
    <name evidence="1" type="ORF">G9444_1581</name>
</gene>
<protein>
    <submittedName>
        <fullName evidence="1">Uncharacterized protein</fullName>
    </submittedName>
</protein>
<name>A0A1F2PTN2_RHOER</name>